<evidence type="ECO:0000313" key="2">
    <source>
        <dbReference type="EMBL" id="MQN32824.1"/>
    </source>
</evidence>
<reference evidence="6 7" key="2">
    <citation type="submission" date="2019-09" db="EMBL/GenBank/DDBJ databases">
        <title>Distinct polysaccharide growth profiles of human intestinal Prevotella copri isolates.</title>
        <authorList>
            <person name="Fehlner-Peach H."/>
            <person name="Magnabosco C."/>
            <person name="Raghavan V."/>
            <person name="Scher J.U."/>
            <person name="Tett A."/>
            <person name="Cox L.M."/>
            <person name="Gottsegen C."/>
            <person name="Watters A."/>
            <person name="Wiltshire- Gordon J.D."/>
            <person name="Segata N."/>
            <person name="Bonneau R."/>
            <person name="Littman D.R."/>
        </authorList>
    </citation>
    <scope>NUCLEOTIDE SEQUENCE [LARGE SCALE GENOMIC DNA]</scope>
    <source>
        <strain evidence="2">IAP146</strain>
        <strain evidence="7">iAP146</strain>
        <strain evidence="6">iP54</strain>
    </source>
</reference>
<dbReference type="EMBL" id="QSCI01000008">
    <property type="protein sequence ID" value="RGX97381.1"/>
    <property type="molecule type" value="Genomic_DNA"/>
</dbReference>
<sequence>MFGEIGKWLLDISKYLITGYVLAKMFGQEDSTWVVIGAVLVAALLFALGLYCLRKDKDKNNKKKGK</sequence>
<evidence type="ECO:0000313" key="6">
    <source>
        <dbReference type="Proteomes" id="UP000420635"/>
    </source>
</evidence>
<accession>A0A3R6CG63</accession>
<dbReference type="RefSeq" id="WP_022120641.1">
    <property type="nucleotide sequence ID" value="NZ_CP152484.1"/>
</dbReference>
<dbReference type="AlphaFoldDB" id="A0A3R6CG63"/>
<dbReference type="Proteomes" id="UP000285604">
    <property type="component" value="Unassembled WGS sequence"/>
</dbReference>
<dbReference type="InterPro" id="IPR046568">
    <property type="entry name" value="DUF6722"/>
</dbReference>
<evidence type="ECO:0000256" key="1">
    <source>
        <dbReference type="SAM" id="Phobius"/>
    </source>
</evidence>
<dbReference type="Proteomes" id="UP000420635">
    <property type="component" value="Unassembled WGS sequence"/>
</dbReference>
<dbReference type="Pfam" id="PF20482">
    <property type="entry name" value="DUF6722"/>
    <property type="match status" value="1"/>
</dbReference>
<name>A0A3R6CG63_9BACT</name>
<proteinExistence type="predicted"/>
<feature type="transmembrane region" description="Helical" evidence="1">
    <location>
        <begin position="32"/>
        <end position="53"/>
    </location>
</feature>
<gene>
    <name evidence="4" type="ORF">DXA63_03630</name>
    <name evidence="3" type="ORF">F7D59_13290</name>
    <name evidence="2" type="ORF">F7D90_12935</name>
</gene>
<keyword evidence="1" id="KW-0472">Membrane</keyword>
<dbReference type="EMBL" id="VZBQ01000138">
    <property type="protein sequence ID" value="MQN90791.1"/>
    <property type="molecule type" value="Genomic_DNA"/>
</dbReference>
<dbReference type="EMBL" id="VZCR01000088">
    <property type="protein sequence ID" value="MQN32824.1"/>
    <property type="molecule type" value="Genomic_DNA"/>
</dbReference>
<keyword evidence="1" id="KW-0812">Transmembrane</keyword>
<evidence type="ECO:0000313" key="7">
    <source>
        <dbReference type="Proteomes" id="UP000420707"/>
    </source>
</evidence>
<protein>
    <submittedName>
        <fullName evidence="4">Uncharacterized protein</fullName>
    </submittedName>
</protein>
<evidence type="ECO:0000313" key="4">
    <source>
        <dbReference type="EMBL" id="RGX97381.1"/>
    </source>
</evidence>
<dbReference type="Proteomes" id="UP000420707">
    <property type="component" value="Unassembled WGS sequence"/>
</dbReference>
<comment type="caution">
    <text evidence="4">The sequence shown here is derived from an EMBL/GenBank/DDBJ whole genome shotgun (WGS) entry which is preliminary data.</text>
</comment>
<reference evidence="4 5" key="1">
    <citation type="submission" date="2018-08" db="EMBL/GenBank/DDBJ databases">
        <title>A genome reference for cultivated species of the human gut microbiota.</title>
        <authorList>
            <person name="Zou Y."/>
            <person name="Xue W."/>
            <person name="Luo G."/>
        </authorList>
    </citation>
    <scope>NUCLEOTIDE SEQUENCE [LARGE SCALE GENOMIC DNA]</scope>
    <source>
        <strain evidence="4 5">OF03-3</strain>
    </source>
</reference>
<keyword evidence="1" id="KW-1133">Transmembrane helix</keyword>
<organism evidence="4 5">
    <name type="scientific">Segatella copri</name>
    <dbReference type="NCBI Taxonomy" id="165179"/>
    <lineage>
        <taxon>Bacteria</taxon>
        <taxon>Pseudomonadati</taxon>
        <taxon>Bacteroidota</taxon>
        <taxon>Bacteroidia</taxon>
        <taxon>Bacteroidales</taxon>
        <taxon>Prevotellaceae</taxon>
        <taxon>Segatella</taxon>
    </lineage>
</organism>
<evidence type="ECO:0000313" key="3">
    <source>
        <dbReference type="EMBL" id="MQN90791.1"/>
    </source>
</evidence>
<reference evidence="3" key="3">
    <citation type="submission" date="2022-12" db="EMBL/GenBank/DDBJ databases">
        <title>Distinct polysaccharide growth profiles of human intestinal Prevotella copri isolates.</title>
        <authorList>
            <person name="Fehlner-Peach H."/>
            <person name="Magnabosco C."/>
            <person name="Raghavan V."/>
            <person name="Scher J.U."/>
            <person name="Tett A."/>
            <person name="Cox L.M."/>
            <person name="Gottsegen C."/>
            <person name="Watters A."/>
            <person name="Wiltshire- Gordon J.D."/>
            <person name="Segata N."/>
            <person name="Bonneau R."/>
            <person name="Littman D.R."/>
        </authorList>
    </citation>
    <scope>NUCLEOTIDE SEQUENCE</scope>
    <source>
        <strain evidence="3">IP54</strain>
    </source>
</reference>
<evidence type="ECO:0000313" key="5">
    <source>
        <dbReference type="Proteomes" id="UP000285604"/>
    </source>
</evidence>